<dbReference type="InterPro" id="IPR001841">
    <property type="entry name" value="Znf_RING"/>
</dbReference>
<keyword evidence="8" id="KW-1185">Reference proteome</keyword>
<feature type="region of interest" description="Disordered" evidence="5">
    <location>
        <begin position="126"/>
        <end position="164"/>
    </location>
</feature>
<dbReference type="InterPro" id="IPR051435">
    <property type="entry name" value="RING_finger_E3_ubiq-ligases"/>
</dbReference>
<dbReference type="Gene3D" id="3.30.40.10">
    <property type="entry name" value="Zinc/RING finger domain, C3HC4 (zinc finger)"/>
    <property type="match status" value="1"/>
</dbReference>
<name>A0A3B4B3I1_9GOBI</name>
<dbReference type="STRING" id="409849.ENSPMGP00000023560"/>
<evidence type="ECO:0000256" key="2">
    <source>
        <dbReference type="ARBA" id="ARBA00022771"/>
    </source>
</evidence>
<keyword evidence="3" id="KW-0862">Zinc</keyword>
<evidence type="ECO:0000256" key="1">
    <source>
        <dbReference type="ARBA" id="ARBA00022723"/>
    </source>
</evidence>
<dbReference type="PROSITE" id="PS50089">
    <property type="entry name" value="ZF_RING_2"/>
    <property type="match status" value="1"/>
</dbReference>
<dbReference type="SUPFAM" id="SSF57850">
    <property type="entry name" value="RING/U-box"/>
    <property type="match status" value="1"/>
</dbReference>
<evidence type="ECO:0000256" key="5">
    <source>
        <dbReference type="SAM" id="MobiDB-lite"/>
    </source>
</evidence>
<dbReference type="SMART" id="SM00184">
    <property type="entry name" value="RING"/>
    <property type="match status" value="1"/>
</dbReference>
<dbReference type="InterPro" id="IPR017907">
    <property type="entry name" value="Znf_RING_CS"/>
</dbReference>
<dbReference type="PANTHER" id="PTHR22791">
    <property type="entry name" value="RING-TYPE DOMAIN-CONTAINING PROTEIN"/>
    <property type="match status" value="1"/>
</dbReference>
<evidence type="ECO:0000256" key="3">
    <source>
        <dbReference type="ARBA" id="ARBA00022833"/>
    </source>
</evidence>
<dbReference type="PROSITE" id="PS00518">
    <property type="entry name" value="ZF_RING_1"/>
    <property type="match status" value="1"/>
</dbReference>
<proteinExistence type="predicted"/>
<sequence>MVAELEGLFTVLECVVCFCVYSRSERIPRMLHCRHTFCSVCLETMACLKGSVRTVACPLCRWITCTSATLTLPGALWVNTDIWDQISEEQLREKGINLELDRQETIKAQTRETLIQSWESFLNRKKTRGLPTEHSRQGHLHGDEQVADPPPQCSPLSMSGLAFP</sequence>
<dbReference type="Ensembl" id="ENSPMGT00000025104.1">
    <property type="protein sequence ID" value="ENSPMGP00000023560.1"/>
    <property type="gene ID" value="ENSPMGG00000019052.1"/>
</dbReference>
<dbReference type="InterPro" id="IPR013083">
    <property type="entry name" value="Znf_RING/FYVE/PHD"/>
</dbReference>
<dbReference type="Proteomes" id="UP000261520">
    <property type="component" value="Unplaced"/>
</dbReference>
<dbReference type="GO" id="GO:0016567">
    <property type="term" value="P:protein ubiquitination"/>
    <property type="evidence" value="ECO:0007669"/>
    <property type="project" value="TreeGrafter"/>
</dbReference>
<feature type="compositionally biased region" description="Basic and acidic residues" evidence="5">
    <location>
        <begin position="131"/>
        <end position="144"/>
    </location>
</feature>
<feature type="domain" description="RING-type" evidence="6">
    <location>
        <begin position="14"/>
        <end position="61"/>
    </location>
</feature>
<dbReference type="GO" id="GO:0061630">
    <property type="term" value="F:ubiquitin protein ligase activity"/>
    <property type="evidence" value="ECO:0007669"/>
    <property type="project" value="TreeGrafter"/>
</dbReference>
<accession>A0A3B4B3I1</accession>
<dbReference type="PANTHER" id="PTHR22791:SF31">
    <property type="entry name" value="IM:7152348"/>
    <property type="match status" value="1"/>
</dbReference>
<dbReference type="GO" id="GO:0008270">
    <property type="term" value="F:zinc ion binding"/>
    <property type="evidence" value="ECO:0007669"/>
    <property type="project" value="UniProtKB-KW"/>
</dbReference>
<reference evidence="7" key="1">
    <citation type="submission" date="2025-08" db="UniProtKB">
        <authorList>
            <consortium name="Ensembl"/>
        </authorList>
    </citation>
    <scope>IDENTIFICATION</scope>
</reference>
<evidence type="ECO:0000313" key="7">
    <source>
        <dbReference type="Ensembl" id="ENSPMGP00000023560.1"/>
    </source>
</evidence>
<evidence type="ECO:0000256" key="4">
    <source>
        <dbReference type="PROSITE-ProRule" id="PRU00175"/>
    </source>
</evidence>
<protein>
    <recommendedName>
        <fullName evidence="6">RING-type domain-containing protein</fullName>
    </recommendedName>
</protein>
<organism evidence="7 8">
    <name type="scientific">Periophthalmus magnuspinnatus</name>
    <dbReference type="NCBI Taxonomy" id="409849"/>
    <lineage>
        <taxon>Eukaryota</taxon>
        <taxon>Metazoa</taxon>
        <taxon>Chordata</taxon>
        <taxon>Craniata</taxon>
        <taxon>Vertebrata</taxon>
        <taxon>Euteleostomi</taxon>
        <taxon>Actinopterygii</taxon>
        <taxon>Neopterygii</taxon>
        <taxon>Teleostei</taxon>
        <taxon>Neoteleostei</taxon>
        <taxon>Acanthomorphata</taxon>
        <taxon>Gobiaria</taxon>
        <taxon>Gobiiformes</taxon>
        <taxon>Gobioidei</taxon>
        <taxon>Gobiidae</taxon>
        <taxon>Oxudercinae</taxon>
        <taxon>Periophthalmus</taxon>
    </lineage>
</organism>
<evidence type="ECO:0000259" key="6">
    <source>
        <dbReference type="PROSITE" id="PS50089"/>
    </source>
</evidence>
<keyword evidence="1" id="KW-0479">Metal-binding</keyword>
<evidence type="ECO:0000313" key="8">
    <source>
        <dbReference type="Proteomes" id="UP000261520"/>
    </source>
</evidence>
<dbReference type="AlphaFoldDB" id="A0A3B4B3I1"/>
<keyword evidence="2 4" id="KW-0863">Zinc-finger</keyword>
<reference evidence="7" key="2">
    <citation type="submission" date="2025-09" db="UniProtKB">
        <authorList>
            <consortium name="Ensembl"/>
        </authorList>
    </citation>
    <scope>IDENTIFICATION</scope>
</reference>